<evidence type="ECO:0000256" key="1">
    <source>
        <dbReference type="SAM" id="MobiDB-lite"/>
    </source>
</evidence>
<dbReference type="AlphaFoldDB" id="A0A835CQY8"/>
<reference evidence="2 3" key="1">
    <citation type="submission" date="2020-08" db="EMBL/GenBank/DDBJ databases">
        <title>Aphidius gifuensis genome sequencing and assembly.</title>
        <authorList>
            <person name="Du Z."/>
        </authorList>
    </citation>
    <scope>NUCLEOTIDE SEQUENCE [LARGE SCALE GENOMIC DNA]</scope>
    <source>
        <strain evidence="2">YNYX2018</strain>
        <tissue evidence="2">Adults</tissue>
    </source>
</reference>
<organism evidence="2 3">
    <name type="scientific">Aphidius gifuensis</name>
    <name type="common">Parasitoid wasp</name>
    <dbReference type="NCBI Taxonomy" id="684658"/>
    <lineage>
        <taxon>Eukaryota</taxon>
        <taxon>Metazoa</taxon>
        <taxon>Ecdysozoa</taxon>
        <taxon>Arthropoda</taxon>
        <taxon>Hexapoda</taxon>
        <taxon>Insecta</taxon>
        <taxon>Pterygota</taxon>
        <taxon>Neoptera</taxon>
        <taxon>Endopterygota</taxon>
        <taxon>Hymenoptera</taxon>
        <taxon>Apocrita</taxon>
        <taxon>Ichneumonoidea</taxon>
        <taxon>Braconidae</taxon>
        <taxon>Aphidiinae</taxon>
        <taxon>Aphidius</taxon>
    </lineage>
</organism>
<evidence type="ECO:0000313" key="2">
    <source>
        <dbReference type="EMBL" id="KAF7992284.1"/>
    </source>
</evidence>
<comment type="caution">
    <text evidence="2">The sequence shown here is derived from an EMBL/GenBank/DDBJ whole genome shotgun (WGS) entry which is preliminary data.</text>
</comment>
<name>A0A835CQY8_APHGI</name>
<evidence type="ECO:0000313" key="3">
    <source>
        <dbReference type="Proteomes" id="UP000639338"/>
    </source>
</evidence>
<dbReference type="OrthoDB" id="7689162at2759"/>
<keyword evidence="3" id="KW-1185">Reference proteome</keyword>
<accession>A0A835CQY8</accession>
<protein>
    <recommendedName>
        <fullName evidence="4">HTH CENPB-type domain-containing protein</fullName>
    </recommendedName>
</protein>
<feature type="compositionally biased region" description="Acidic residues" evidence="1">
    <location>
        <begin position="493"/>
        <end position="503"/>
    </location>
</feature>
<evidence type="ECO:0008006" key="4">
    <source>
        <dbReference type="Google" id="ProtNLM"/>
    </source>
</evidence>
<dbReference type="Proteomes" id="UP000639338">
    <property type="component" value="Unassembled WGS sequence"/>
</dbReference>
<sequence>MEKYSINEPFRRDERTKQIFTDALQHCLDLLNENDNNYQNDIEYSSNNILTQKSAIIGHEMYEYFKETMNELMMKKEIIEPDTETINELIIKEEIIETDTKTINKLMIEEEIINPDTETINELIINEEIIEPDTEKINELIIKKEIIEPDTETINELIIKEEIIEPETEKIVLERVSVELERLDPDVRKNLTMKKKDDQGKNVELQNELIVRKKTTPSLISSKKNVTVTNELRYQEKCFDKDVSYITDVMKKINNWVFTKCVLYKKRKKNLSNELIRKWGIEARDILLSEDNKHNKTSFVASKTWVKYFKKKYNIIGRNTRELHIVDHTTIDNTINSHSNHSIIISHETKLKIINTQREHPDWTLNMIREHCGFNKNLNTKIIEIWKEQLKRGGTRTEKMEKINNWIYQKCIEHRANNNKLSSENIIAFGRQASKACFPDEKHRIPFTASPCWIHKFKKSFGIVGRLQNLVIINQSTNDKTLDMTESSSEESPVAEDESDESSVESNDKTIQATYDDKIKVIKLASENPTWTAAMLRRVSGMKQLRGISTLNLWKKQVANGGSQIDKTYRINQWVDNKVNEYKSNNKILTREIIQGFLNEAKKNLKIKNISTARSKSWWWLFKRKHNLNKSFIYNEKNVGLQNNIILRRKKKGKLISQKKKLEIINLVRQHPTWTIRMIQEKSNCYRCYNVQHIKRWITSFKNGGARHKHINMINRHAYRKYIQFKNKNRNITDEVLIKWAQEAFEKYKIPRSKNYKIHIHWLKRFKQIYCLSVPKNPDGQDGGCNSIESNSSDISNQNYKETNDNIALNFDEIDNVPIGASKKIYSSFEDKKKVIDIGVNVTDEMKEIKGLDSSKP</sequence>
<gene>
    <name evidence="2" type="ORF">HCN44_001609</name>
</gene>
<feature type="region of interest" description="Disordered" evidence="1">
    <location>
        <begin position="481"/>
        <end position="509"/>
    </location>
</feature>
<dbReference type="EMBL" id="JACMRX010000003">
    <property type="protein sequence ID" value="KAF7992284.1"/>
    <property type="molecule type" value="Genomic_DNA"/>
</dbReference>
<proteinExistence type="predicted"/>